<dbReference type="EMBL" id="CAXAMN010013891">
    <property type="protein sequence ID" value="CAK9041964.1"/>
    <property type="molecule type" value="Genomic_DNA"/>
</dbReference>
<keyword evidence="3" id="KW-1185">Reference proteome</keyword>
<evidence type="ECO:0000256" key="1">
    <source>
        <dbReference type="SAM" id="MobiDB-lite"/>
    </source>
</evidence>
<protein>
    <submittedName>
        <fullName evidence="2">Uncharacterized protein</fullName>
    </submittedName>
</protein>
<comment type="caution">
    <text evidence="2">The sequence shown here is derived from an EMBL/GenBank/DDBJ whole genome shotgun (WGS) entry which is preliminary data.</text>
</comment>
<evidence type="ECO:0000313" key="2">
    <source>
        <dbReference type="EMBL" id="CAK9041964.1"/>
    </source>
</evidence>
<dbReference type="Proteomes" id="UP001642484">
    <property type="component" value="Unassembled WGS sequence"/>
</dbReference>
<proteinExistence type="predicted"/>
<name>A0ABP0LVD0_9DINO</name>
<gene>
    <name evidence="2" type="ORF">CCMP2556_LOCUS22420</name>
</gene>
<feature type="compositionally biased region" description="Low complexity" evidence="1">
    <location>
        <begin position="114"/>
        <end position="128"/>
    </location>
</feature>
<feature type="region of interest" description="Disordered" evidence="1">
    <location>
        <begin position="150"/>
        <end position="170"/>
    </location>
</feature>
<sequence length="201" mass="21031">MWHVVGGQKSGGLLVRSGSSLTSPAYEKRLQAGALLRELALGSNRLHYELLEGEGPPRGWVTLRLHGLELVTRQESGAEISKGSNSAGAQTARPVTGGPATTCSSRMGAPPTATSAVGVPPSGSPGGVTFPSTPAVSQQVDHWTQMYDLNSTQPPSWRKSGQQRSSGVPLPCSVLPVTADNLRDVPPGKRLVHIDFVSCTS</sequence>
<organism evidence="2 3">
    <name type="scientific">Durusdinium trenchii</name>
    <dbReference type="NCBI Taxonomy" id="1381693"/>
    <lineage>
        <taxon>Eukaryota</taxon>
        <taxon>Sar</taxon>
        <taxon>Alveolata</taxon>
        <taxon>Dinophyceae</taxon>
        <taxon>Suessiales</taxon>
        <taxon>Symbiodiniaceae</taxon>
        <taxon>Durusdinium</taxon>
    </lineage>
</organism>
<evidence type="ECO:0000313" key="3">
    <source>
        <dbReference type="Proteomes" id="UP001642484"/>
    </source>
</evidence>
<accession>A0ABP0LVD0</accession>
<reference evidence="2 3" key="1">
    <citation type="submission" date="2024-02" db="EMBL/GenBank/DDBJ databases">
        <authorList>
            <person name="Chen Y."/>
            <person name="Shah S."/>
            <person name="Dougan E. K."/>
            <person name="Thang M."/>
            <person name="Chan C."/>
        </authorList>
    </citation>
    <scope>NUCLEOTIDE SEQUENCE [LARGE SCALE GENOMIC DNA]</scope>
</reference>
<feature type="region of interest" description="Disordered" evidence="1">
    <location>
        <begin position="76"/>
        <end position="128"/>
    </location>
</feature>
<feature type="compositionally biased region" description="Polar residues" evidence="1">
    <location>
        <begin position="150"/>
        <end position="166"/>
    </location>
</feature>